<dbReference type="EMBL" id="AC092385">
    <property type="status" value="NOT_ANNOTATED_CDS"/>
    <property type="molecule type" value="Genomic_DNA"/>
</dbReference>
<dbReference type="Pfam" id="PF24783">
    <property type="entry name" value="FANCA_arcN"/>
    <property type="match status" value="1"/>
</dbReference>
<evidence type="ECO:0000313" key="5">
    <source>
        <dbReference type="Ensembl" id="ENSP00000512523.1"/>
    </source>
</evidence>
<reference evidence="5 6" key="3">
    <citation type="journal article" date="2004" name="Nature">
        <title>The sequence and analysis of duplication-rich human chromosome 16.</title>
        <authorList>
            <person name="Martin J."/>
            <person name="Han C."/>
            <person name="Gordon L.A."/>
            <person name="Terry A."/>
            <person name="Prabhakar S."/>
            <person name="She X."/>
            <person name="Xie G."/>
            <person name="Hellsten U."/>
            <person name="Chan Y.M."/>
            <person name="Altherr M."/>
            <person name="Couronne O."/>
            <person name="Aerts A."/>
            <person name="Bajorek E."/>
            <person name="Black S."/>
            <person name="Blumer H."/>
            <person name="Branscomb E."/>
            <person name="Brown N.C."/>
            <person name="Bruno W.J."/>
            <person name="Buckingham J.M."/>
            <person name="Callen D.F."/>
            <person name="Campbell C.S."/>
            <person name="Campbell M.L."/>
            <person name="Campbell E.W."/>
            <person name="Caoile C."/>
            <person name="Challacombe J.F."/>
            <person name="Chasteen L.A."/>
            <person name="Chertkov O."/>
            <person name="Chi H.C."/>
            <person name="Christensen M."/>
            <person name="Clark L.M."/>
            <person name="Cohn J.D."/>
            <person name="Denys M."/>
            <person name="Detter J.C."/>
            <person name="Dickson M."/>
            <person name="Dimitrijevic-Bussod M."/>
            <person name="Escobar J."/>
            <person name="Fawcett J.J."/>
            <person name="Flowers D."/>
            <person name="Fotopulos D."/>
            <person name="Glavina T."/>
            <person name="Gomez M."/>
            <person name="Gonzales E."/>
            <person name="Goodstein D."/>
            <person name="Goodwin L.A."/>
            <person name="Grady D.L."/>
            <person name="Grigoriev I."/>
            <person name="Groza M."/>
            <person name="Hammon N."/>
            <person name="Hawkins T."/>
            <person name="Haydu L."/>
            <person name="Hildebrand C.E."/>
            <person name="Huang W."/>
            <person name="Israni S."/>
            <person name="Jett J."/>
            <person name="Jewett P.B."/>
            <person name="Kadner K."/>
            <person name="Kimball H."/>
            <person name="Kobayashi A."/>
            <person name="Krawczyk M.C."/>
            <person name="Leyba T."/>
            <person name="Longmire J.L."/>
            <person name="Lopez F."/>
            <person name="Lou Y."/>
            <person name="Lowry S."/>
            <person name="Ludeman T."/>
            <person name="Manohar C.F."/>
            <person name="Mark G.A."/>
            <person name="McMurray K.L."/>
            <person name="Meincke L.J."/>
            <person name="Morgan J."/>
            <person name="Moyzis R.K."/>
            <person name="Mundt M.O."/>
            <person name="Munk A.C."/>
            <person name="Nandkeshwar R.D."/>
            <person name="Pitluck S."/>
            <person name="Pollard M."/>
            <person name="Predki P."/>
            <person name="Parson-Quintana B."/>
            <person name="Ramirez L."/>
            <person name="Rash S."/>
            <person name="Retterer J."/>
            <person name="Ricke D.O."/>
            <person name="Robinson D.L."/>
            <person name="Rodriguez A."/>
            <person name="Salamov A."/>
            <person name="Saunders E.H."/>
            <person name="Scott D."/>
            <person name="Shough T."/>
            <person name="Stallings R.L."/>
            <person name="Stalvey M."/>
            <person name="Sutherland R.D."/>
            <person name="Tapia R."/>
            <person name="Tesmer J.G."/>
            <person name="Thayer N."/>
            <person name="Thompson L.S."/>
            <person name="Tice H."/>
            <person name="Torney D.C."/>
            <person name="Tran-Gyamfi M."/>
            <person name="Tsai M."/>
            <person name="Ulanovsky L.E."/>
            <person name="Ustaszewska A."/>
            <person name="Vo N."/>
            <person name="White P.S."/>
            <person name="Williams A.L."/>
            <person name="Wills P.L."/>
            <person name="Wu J.R."/>
            <person name="Wu K."/>
            <person name="Yang J."/>
            <person name="Dejong P."/>
            <person name="Bruce D."/>
            <person name="Doggett N.A."/>
            <person name="Deaven L."/>
            <person name="Schmutz J."/>
            <person name="Grimwood J."/>
            <person name="Richardson P."/>
            <person name="Rokhsar D.S."/>
            <person name="Eichler E.E."/>
            <person name="Gilna P."/>
            <person name="Lucas S.M."/>
            <person name="Myers R.M."/>
            <person name="Rubin E.M."/>
            <person name="Pennacchio L.A."/>
        </authorList>
    </citation>
    <scope>NUCLEOTIDE SEQUENCE [LARGE SCALE GENOMIC DNA]</scope>
</reference>
<proteinExistence type="evidence at protein level"/>
<reference evidence="5" key="4">
    <citation type="submission" date="2025-08" db="UniProtKB">
        <authorList>
            <consortium name="Ensembl"/>
        </authorList>
    </citation>
    <scope>IDENTIFICATION</scope>
</reference>
<protein>
    <submittedName>
        <fullName evidence="5">FA complementation group A</fullName>
    </submittedName>
</protein>
<feature type="domain" description="Fanconi anaemia group A protein helical" evidence="3">
    <location>
        <begin position="544"/>
        <end position="625"/>
    </location>
</feature>
<dbReference type="Pfam" id="PF03511">
    <property type="entry name" value="FANCA_CTD"/>
    <property type="match status" value="1"/>
</dbReference>
<gene>
    <name evidence="5" type="primary">FANCA</name>
</gene>
<dbReference type="PANTHER" id="PTHR12047">
    <property type="entry name" value="FANCONI ANEMIA GROUP A PROTEIN"/>
    <property type="match status" value="1"/>
</dbReference>
<evidence type="ECO:0007829" key="7">
    <source>
        <dbReference type="PeptideAtlas" id="A0A8Q3SJ96"/>
    </source>
</evidence>
<dbReference type="GO" id="GO:0036297">
    <property type="term" value="P:interstrand cross-link repair"/>
    <property type="evidence" value="ECO:0007669"/>
    <property type="project" value="InterPro"/>
</dbReference>
<dbReference type="PRINTS" id="PR00826">
    <property type="entry name" value="FANCONIAGENE"/>
</dbReference>
<dbReference type="InterPro" id="IPR055386">
    <property type="entry name" value="FANCA_helical"/>
</dbReference>
<evidence type="ECO:0000259" key="2">
    <source>
        <dbReference type="Pfam" id="PF15865"/>
    </source>
</evidence>
<keyword evidence="6" id="KW-1185">Reference proteome</keyword>
<sequence>MSDSWVPNSASGQDPGGRRRAWAELLAGRVKREKYNPERAQKLKESAVRLLRSHQDLNALLLEVEGPLCKKLSLSKVIDCDSSEAYANHSSSFIGSALQDQASRLGVPVGILSAGMVASSVGQICTAPAETSHPVLLTVEQRKKLSSLLEFAQYLLAHSMFSRLSFCQELWKIQSSLLLEAVWHLHVQGIVSLQELLESHPDMHAVGSWLFRNLCCLCEQMEASCQHADVARAMLSDFVQMFVLRGFQKNSDLRRTVEPEKMPQVTVDVLQRMLIFALDALAAGVQEESSTHKIVRCWFGVFSGHTLGSVISTDPLKRFFSHTLTQILTHSPVLKASDAVQMQREWSFARTHPLLTSLYRRLFVMLSAEELVGHLQEVLETQEVHWQRVLSFVSALVVCFPEAQQLLEDWVARLMAQAFESCQLDSMVTAFLVVRQAALEGPSAFLSYADWFKASFGSTRGYHGCSKKALVFLFTFLSELVPFESPRYLQVHILHPPLVPGKYRSLLTDYISLAKTRLADLKVSIENMGLYEDLSSAGDITEPHSQALQDVEKAIMVFEHTGNIPVTVMEASIFRRPYYVSHFLPALLTPRVLPKVPDSRVAFIESLKRADKIPPSLYSTYCQACSAAEEKPEDAALGVRAEPNSAEEPLGQLTAALGELRASMTDPSQRDVISAQVAVISERLRAVLGHNEDDSSVEISKIQLSINTPRLEPREHMAVDLLLTSFCQNLMAASSVAPPERQGPWAALFVRTMCGRVLPAVLTRLCQLLRHQGPSLSAPHVLGLAALAVHLGESRSALPEVDVGPPAPGAGLPVPALFDSLLTCRTRDSLFFCLKFCTAAISYSLCKFSSQSRDTLCSCLSPGLIKKFQFLMFRLFSEARQPLSEEDVASLSWRPLHLPSADWQRAALSLWTHRTFREVLKEEDVHLTYQDWLHLELEIQPEADALSDTERQDFHQWAIHEHFLPESSASGGCDGDLQAACTILVNALMDFHQSSRSYDHSENSDLVFGGRTGNEDIISRLQEMVADLELQQDLIVPLGHTPSQEHFLFEIFRRRLQALTSGWSVAASLQRQRELLMYKRILLRLPSSVLCGSSFQAEQPITARCEQFFHLVNSEMRNFCSHGGALTQDITAHFFRGLLNACLRSRDPSLMVDFILAKCQTKCPLILTSALVWWPSLEPVLLCRWRRHCQSPLPRELQKLQEGRQFASDFLSPEAASPAPNPDWLSAAALHFAIQQVREENIRKQLKKLDCEREELLVFLFFFSLMGLLSSHLTSNSTTDLPKAFHVCAAILECLEKRKISWLALFQLTESVFSPTSMKTRPSGKRPSCMLLWTCT</sequence>
<reference evidence="5 6" key="1">
    <citation type="journal article" date="2001" name="Nature">
        <title>Initial sequencing and analysis of the human genome.</title>
        <authorList>
            <consortium name="International Human Genome Sequencing Consortium"/>
            <person name="Lander E.S."/>
            <person name="Linton L.M."/>
            <person name="Birren B."/>
            <person name="Nusbaum C."/>
            <person name="Zody M.C."/>
            <person name="Baldwin J."/>
            <person name="Devon K."/>
            <person name="Dewar K."/>
            <person name="Doyle M."/>
            <person name="FitzHugh W."/>
            <person name="Funke R."/>
            <person name="Gage D."/>
            <person name="Harris K."/>
            <person name="Heaford A."/>
            <person name="Howland J."/>
            <person name="Kann L."/>
            <person name="Lehoczky J."/>
            <person name="LeVine R."/>
            <person name="McEwan P."/>
            <person name="McKernan K."/>
            <person name="Meldrim J."/>
            <person name="Mesirov J.P."/>
            <person name="Miranda C."/>
            <person name="Morris W."/>
            <person name="Naylor J."/>
            <person name="Raymond C."/>
            <person name="Rosetti M."/>
            <person name="Santos R."/>
            <person name="Sheridan A."/>
            <person name="Sougnez C."/>
            <person name="Stange-Thomann N."/>
            <person name="Stojanovic N."/>
            <person name="Subramanian A."/>
            <person name="Wyman D."/>
            <person name="Rogers J."/>
            <person name="Sulston J."/>
            <person name="Ainscough R."/>
            <person name="Beck S."/>
            <person name="Bentley D."/>
            <person name="Burton J."/>
            <person name="Clee C."/>
            <person name="Carter N."/>
            <person name="Coulson A."/>
            <person name="Deadman R."/>
            <person name="Deloukas P."/>
            <person name="Dunham A."/>
            <person name="Dunham I."/>
            <person name="Durbin R."/>
            <person name="French L."/>
            <person name="Grafham D."/>
            <person name="Gregory S."/>
            <person name="Hubbard T."/>
            <person name="Humphray S."/>
            <person name="Hunt A."/>
            <person name="Jones M."/>
            <person name="Lloyd C."/>
            <person name="McMurray A."/>
            <person name="Matthews L."/>
            <person name="Mercer S."/>
            <person name="Milne S."/>
            <person name="Mullikin J.C."/>
            <person name="Mungall A."/>
            <person name="Plumb R."/>
            <person name="Ross M."/>
            <person name="Shownkeen R."/>
            <person name="Sims S."/>
            <person name="Waterston R.H."/>
            <person name="Wilson R.K."/>
            <person name="Hillier L.W."/>
            <person name="McPherson J.D."/>
            <person name="Marra M.A."/>
            <person name="Mardis E.R."/>
            <person name="Fulton L.A."/>
            <person name="Chinwalla A.T."/>
            <person name="Pepin K.H."/>
            <person name="Gish W.R."/>
            <person name="Chissoe S.L."/>
            <person name="Wendl M.C."/>
            <person name="Delehaunty K.D."/>
            <person name="Miner T.L."/>
            <person name="Delehaunty A."/>
            <person name="Kramer J.B."/>
            <person name="Cook L.L."/>
            <person name="Fulton R.S."/>
            <person name="Johnson D.L."/>
            <person name="Minx P.J."/>
            <person name="Clifton S.W."/>
            <person name="Hawkins T."/>
            <person name="Branscomb E."/>
            <person name="Predki P."/>
            <person name="Richardson P."/>
            <person name="Wenning S."/>
            <person name="Slezak T."/>
            <person name="Doggett N."/>
            <person name="Cheng J.F."/>
            <person name="Olsen A."/>
            <person name="Lucas S."/>
            <person name="Elkin C."/>
            <person name="Uberbacher E."/>
            <person name="Frazier M."/>
            <person name="Gibbs R.A."/>
            <person name="Muzny D.M."/>
            <person name="Scherer S.E."/>
            <person name="Bouck J.B."/>
            <person name="Sodergren E.J."/>
            <person name="Worley K.C."/>
            <person name="Rives C.M."/>
            <person name="Gorrell J.H."/>
            <person name="Metzker M.L."/>
            <person name="Naylor S.L."/>
            <person name="Kucherlapati R.S."/>
            <person name="Nelson D.L."/>
            <person name="Weinstock G.M."/>
            <person name="Sakaki Y."/>
            <person name="Fujiyama A."/>
            <person name="Hattori M."/>
            <person name="Yada T."/>
            <person name="Toyoda A."/>
            <person name="Itoh T."/>
            <person name="Kawagoe C."/>
            <person name="Watanabe H."/>
            <person name="Totoki Y."/>
            <person name="Taylor T."/>
            <person name="Weissenbach J."/>
            <person name="Heilig R."/>
            <person name="Saurin W."/>
            <person name="Artiguenave F."/>
            <person name="Brottier P."/>
            <person name="Bruls T."/>
            <person name="Pelletier E."/>
            <person name="Robert C."/>
            <person name="Wincker P."/>
            <person name="Smith D.R."/>
            <person name="Doucette-Stamm L."/>
            <person name="Rubenfield M."/>
            <person name="Weinstock K."/>
            <person name="Lee H.M."/>
            <person name="Dubois J."/>
            <person name="Rosenthal A."/>
            <person name="Platzer M."/>
            <person name="Nyakatura G."/>
            <person name="Taudien S."/>
            <person name="Rump A."/>
            <person name="Yang H."/>
            <person name="Yu J."/>
            <person name="Wang J."/>
            <person name="Huang G."/>
            <person name="Gu J."/>
            <person name="Hood L."/>
            <person name="Rowen L."/>
            <person name="Madan A."/>
            <person name="Qin S."/>
            <person name="Davis R.W."/>
            <person name="Federspiel N.A."/>
            <person name="Abola A.P."/>
            <person name="Proctor M.J."/>
            <person name="Myers R.M."/>
            <person name="Schmutz J."/>
            <person name="Dickson M."/>
            <person name="Grimwood J."/>
            <person name="Cox D.R."/>
            <person name="Olson M.V."/>
            <person name="Kaul R."/>
            <person name="Raymond C."/>
            <person name="Shimizu N."/>
            <person name="Kawasaki K."/>
            <person name="Minoshima S."/>
            <person name="Evans G.A."/>
            <person name="Athanasiou M."/>
            <person name="Schultz R."/>
            <person name="Roe B.A."/>
            <person name="Chen F."/>
            <person name="Pan H."/>
            <person name="Ramser J."/>
            <person name="Lehrach H."/>
            <person name="Reinhardt R."/>
            <person name="McCombie W.R."/>
            <person name="de la Bastide M."/>
            <person name="Dedhia N."/>
            <person name="Blocker H."/>
            <person name="Hornischer K."/>
            <person name="Nordsiek G."/>
            <person name="Agarwala R."/>
            <person name="Aravind L."/>
            <person name="Bailey J.A."/>
            <person name="Bateman A."/>
            <person name="Batzoglou S."/>
            <person name="Birney E."/>
            <person name="Bork P."/>
            <person name="Brown D.G."/>
            <person name="Burge C.B."/>
            <person name="Cerutti L."/>
            <person name="Chen H.C."/>
            <person name="Church D."/>
            <person name="Clamp M."/>
            <person name="Copley R.R."/>
            <person name="Doerks T."/>
            <person name="Eddy S.R."/>
            <person name="Eichler E.E."/>
            <person name="Furey T.S."/>
            <person name="Galagan J."/>
            <person name="Gilbert J.G."/>
            <person name="Harmon C."/>
            <person name="Hayashizaki Y."/>
            <person name="Haussler D."/>
            <person name="Hermjakob H."/>
            <person name="Hokamp K."/>
            <person name="Jang W."/>
            <person name="Johnson L.S."/>
            <person name="Jones T.A."/>
            <person name="Kasif S."/>
            <person name="Kaspryzk A."/>
            <person name="Kennedy S."/>
            <person name="Kent W.J."/>
            <person name="Kitts P."/>
            <person name="Koonin E.V."/>
            <person name="Korf I."/>
            <person name="Kulp D."/>
            <person name="Lancet D."/>
            <person name="Lowe T.M."/>
            <person name="McLysaght A."/>
            <person name="Mikkelsen T."/>
            <person name="Moran J.V."/>
            <person name="Mulder N."/>
            <person name="Pollara V.J."/>
            <person name="Ponting C.P."/>
            <person name="Schuler G."/>
            <person name="Schultz J."/>
            <person name="Slater G."/>
            <person name="Smit A.F."/>
            <person name="Stupka E."/>
            <person name="Szustakowski J."/>
            <person name="Thierry-Mieg D."/>
            <person name="Thierry-Mieg J."/>
            <person name="Wagner L."/>
            <person name="Wallis J."/>
            <person name="Wheeler R."/>
            <person name="Williams A."/>
            <person name="Wolf Y.I."/>
            <person name="Wolfe K.H."/>
            <person name="Yang S.P."/>
            <person name="Yeh R.F."/>
            <person name="Collins F."/>
            <person name="Guyer M.S."/>
            <person name="Peterson J."/>
            <person name="Felsenfeld A."/>
            <person name="Wetterstrand K.A."/>
            <person name="Patrinos A."/>
            <person name="Morgan M.J."/>
            <person name="de Jong P."/>
            <person name="Catanese J.J."/>
            <person name="Osoegawa K."/>
            <person name="Shizuya H."/>
            <person name="Choi S."/>
            <person name="Chen Y.J."/>
        </authorList>
    </citation>
    <scope>NUCLEOTIDE SEQUENCE [LARGE SCALE GENOMIC DNA]</scope>
</reference>
<dbReference type="GeneTree" id="ENSGT00390000007852"/>
<name>A0A8Q3SJ96_HUMAN</name>
<keyword evidence="7 8" id="KW-1267">Proteomics identification</keyword>
<evidence type="ECO:0000259" key="4">
    <source>
        <dbReference type="Pfam" id="PF24783"/>
    </source>
</evidence>
<dbReference type="InterPro" id="IPR055277">
    <property type="entry name" value="Fanconi_A_C"/>
</dbReference>
<feature type="domain" description="Fanconi anaemia group A protein C-terminal" evidence="1">
    <location>
        <begin position="1225"/>
        <end position="1311"/>
    </location>
</feature>
<dbReference type="InterPro" id="IPR031729">
    <property type="entry name" value="Fanconi_A_N"/>
</dbReference>
<dbReference type="Pfam" id="PF15865">
    <property type="entry name" value="Fanconi_A_N"/>
    <property type="match status" value="1"/>
</dbReference>
<dbReference type="OrthoDB" id="2287188at2759"/>
<evidence type="ECO:0000313" key="6">
    <source>
        <dbReference type="Proteomes" id="UP000005640"/>
    </source>
</evidence>
<organism evidence="5 6">
    <name type="scientific">Homo sapiens</name>
    <name type="common">Human</name>
    <dbReference type="NCBI Taxonomy" id="9606"/>
    <lineage>
        <taxon>Eukaryota</taxon>
        <taxon>Metazoa</taxon>
        <taxon>Chordata</taxon>
        <taxon>Craniata</taxon>
        <taxon>Vertebrata</taxon>
        <taxon>Euteleostomi</taxon>
        <taxon>Mammalia</taxon>
        <taxon>Eutheria</taxon>
        <taxon>Euarchontoglires</taxon>
        <taxon>Primates</taxon>
        <taxon>Haplorrhini</taxon>
        <taxon>Catarrhini</taxon>
        <taxon>Hominidae</taxon>
        <taxon>Homo</taxon>
    </lineage>
</organism>
<dbReference type="HGNC" id="HGNC:3582">
    <property type="gene designation" value="FANCA"/>
</dbReference>
<evidence type="ECO:0000259" key="1">
    <source>
        <dbReference type="Pfam" id="PF03511"/>
    </source>
</evidence>
<dbReference type="InterPro" id="IPR003516">
    <property type="entry name" value="FANCA"/>
</dbReference>
<dbReference type="Ensembl" id="ENST00000696286.1">
    <property type="protein sequence ID" value="ENSP00000512523.1"/>
    <property type="gene ID" value="ENSG00000187741.17"/>
</dbReference>
<reference evidence="5" key="5">
    <citation type="submission" date="2025-09" db="UniProtKB">
        <authorList>
            <consortium name="Ensembl"/>
        </authorList>
    </citation>
    <scope>IDENTIFICATION</scope>
</reference>
<dbReference type="EMBL" id="AC010538">
    <property type="status" value="NOT_ANNOTATED_CDS"/>
    <property type="molecule type" value="Genomic_DNA"/>
</dbReference>
<dbReference type="SMR" id="A0A8Q3SJ96"/>
<dbReference type="GO" id="GO:0043240">
    <property type="term" value="C:Fanconi anaemia nuclear complex"/>
    <property type="evidence" value="ECO:0007669"/>
    <property type="project" value="InterPro"/>
</dbReference>
<dbReference type="Proteomes" id="UP000005640">
    <property type="component" value="Chromosome 16"/>
</dbReference>
<dbReference type="EMBL" id="KF456225">
    <property type="status" value="NOT_ANNOTATED_CDS"/>
    <property type="molecule type" value="Genomic_DNA"/>
</dbReference>
<evidence type="ECO:0007829" key="8">
    <source>
        <dbReference type="ProteomicsDB" id="A0A8Q3SJ96"/>
    </source>
</evidence>
<dbReference type="Pfam" id="PF24781">
    <property type="entry name" value="FANCA_helical"/>
    <property type="match status" value="1"/>
</dbReference>
<accession>A0A8Q3SJ96</accession>
<dbReference type="PANTHER" id="PTHR12047:SF2">
    <property type="entry name" value="FANCONI ANEMIA GROUP A PROTEIN"/>
    <property type="match status" value="1"/>
</dbReference>
<dbReference type="OpenTargets" id="ENSG00000187741"/>
<evidence type="ECO:0000259" key="3">
    <source>
        <dbReference type="Pfam" id="PF24781"/>
    </source>
</evidence>
<dbReference type="EMBL" id="AC005567">
    <property type="status" value="NOT_ANNOTATED_CDS"/>
    <property type="molecule type" value="Genomic_DNA"/>
</dbReference>
<reference evidence="5 6" key="2">
    <citation type="journal article" date="2004" name="Nature">
        <title>Finishing the euchromatic sequence of the human genome.</title>
        <authorList>
            <consortium name="International Human Genome Sequencing Consortium"/>
        </authorList>
    </citation>
    <scope>NUCLEOTIDE SEQUENCE [LARGE SCALE GENOMIC DNA]</scope>
</reference>
<dbReference type="InterPro" id="IPR055387">
    <property type="entry name" value="FANCA_arcN"/>
</dbReference>
<feature type="domain" description="Fanconi anaemia group A protein N-terminal" evidence="2">
    <location>
        <begin position="170"/>
        <end position="524"/>
    </location>
</feature>
<dbReference type="EMBL" id="AC005360">
    <property type="status" value="NOT_ANNOTATED_CDS"/>
    <property type="molecule type" value="Genomic_DNA"/>
</dbReference>
<feature type="domain" description="Fanconi anaemia group A protein arcN subdomain" evidence="4">
    <location>
        <begin position="648"/>
        <end position="880"/>
    </location>
</feature>
<dbReference type="Ensembl" id="ENST00000696286.1">
    <property type="protein sequence ID" value="ENSP00000512523.1"/>
    <property type="gene ID" value="ENSG00000187741.16"/>
</dbReference>